<dbReference type="EMBL" id="CP124616">
    <property type="protein sequence ID" value="WGW04535.1"/>
    <property type="molecule type" value="Genomic_DNA"/>
</dbReference>
<evidence type="ECO:0000313" key="2">
    <source>
        <dbReference type="Proteomes" id="UP001241605"/>
    </source>
</evidence>
<keyword evidence="2" id="KW-1185">Reference proteome</keyword>
<protein>
    <submittedName>
        <fullName evidence="1">Transcriptional regulator</fullName>
    </submittedName>
</protein>
<organism evidence="1 2">
    <name type="scientific">Tropicibacter oceani</name>
    <dbReference type="NCBI Taxonomy" id="3058420"/>
    <lineage>
        <taxon>Bacteria</taxon>
        <taxon>Pseudomonadati</taxon>
        <taxon>Pseudomonadota</taxon>
        <taxon>Alphaproteobacteria</taxon>
        <taxon>Rhodobacterales</taxon>
        <taxon>Roseobacteraceae</taxon>
        <taxon>Tropicibacter</taxon>
    </lineage>
</organism>
<sequence>MATKYITFTELRALLGNRSRSAVYNDIDAGRLPKPLKLGGRNYWPLDETEEHLRAQRDGGA</sequence>
<accession>A0ABY8QIR6</accession>
<gene>
    <name evidence="1" type="ORF">QF118_03000</name>
</gene>
<reference evidence="1 2" key="1">
    <citation type="submission" date="2023-05" db="EMBL/GenBank/DDBJ databases">
        <title>YMD87, complete Genome.</title>
        <authorList>
            <person name="Zhang J."/>
            <person name="Xu X."/>
        </authorList>
    </citation>
    <scope>NUCLEOTIDE SEQUENCE [LARGE SCALE GENOMIC DNA]</scope>
    <source>
        <strain evidence="1 2">YMD87</strain>
    </source>
</reference>
<proteinExistence type="predicted"/>
<dbReference type="Gene3D" id="1.10.238.160">
    <property type="match status" value="1"/>
</dbReference>
<name>A0ABY8QIR6_9RHOB</name>
<evidence type="ECO:0000313" key="1">
    <source>
        <dbReference type="EMBL" id="WGW04535.1"/>
    </source>
</evidence>
<dbReference type="Proteomes" id="UP001241605">
    <property type="component" value="Chromosome"/>
</dbReference>
<dbReference type="RefSeq" id="WP_282301170.1">
    <property type="nucleotide sequence ID" value="NZ_CP124616.1"/>
</dbReference>